<keyword evidence="1" id="KW-0802">TPR repeat</keyword>
<dbReference type="EMBL" id="JBAWTH010000174">
    <property type="protein sequence ID" value="KAL2273752.1"/>
    <property type="molecule type" value="Genomic_DNA"/>
</dbReference>
<evidence type="ECO:0000256" key="3">
    <source>
        <dbReference type="SAM" id="Phobius"/>
    </source>
</evidence>
<dbReference type="CDD" id="cd24145">
    <property type="entry name" value="Mgr3-like"/>
    <property type="match status" value="1"/>
</dbReference>
<evidence type="ECO:0008006" key="6">
    <source>
        <dbReference type="Google" id="ProtNLM"/>
    </source>
</evidence>
<protein>
    <recommendedName>
        <fullName evidence="6">TPR domain-containing protein</fullName>
    </recommendedName>
</protein>
<keyword evidence="3" id="KW-0812">Transmembrane</keyword>
<dbReference type="PANTHER" id="PTHR28142">
    <property type="entry name" value="MITOCHONDRIAL INNER MEMBRANE I-AAA PROTEASE SUPERCOMPLEX SUBUNIT MGR3-RELATED"/>
    <property type="match status" value="1"/>
</dbReference>
<keyword evidence="3" id="KW-1133">Transmembrane helix</keyword>
<name>A0ABR4DW05_9PEZI</name>
<dbReference type="InterPro" id="IPR019734">
    <property type="entry name" value="TPR_rpt"/>
</dbReference>
<feature type="region of interest" description="Disordered" evidence="2">
    <location>
        <begin position="62"/>
        <end position="88"/>
    </location>
</feature>
<feature type="transmembrane region" description="Helical" evidence="3">
    <location>
        <begin position="118"/>
        <end position="140"/>
    </location>
</feature>
<accession>A0ABR4DW05</accession>
<dbReference type="SMART" id="SM00028">
    <property type="entry name" value="TPR"/>
    <property type="match status" value="3"/>
</dbReference>
<reference evidence="4 5" key="1">
    <citation type="submission" date="2024-03" db="EMBL/GenBank/DDBJ databases">
        <title>A high-quality draft genome sequence of Diaporthe vaccinii, a causative agent of upright dieback and viscid rot disease in cranberry plants.</title>
        <authorList>
            <person name="Sarrasin M."/>
            <person name="Lang B.F."/>
            <person name="Burger G."/>
        </authorList>
    </citation>
    <scope>NUCLEOTIDE SEQUENCE [LARGE SCALE GENOMIC DNA]</scope>
    <source>
        <strain evidence="4 5">IS7</strain>
    </source>
</reference>
<dbReference type="Gene3D" id="1.25.40.10">
    <property type="entry name" value="Tetratricopeptide repeat domain"/>
    <property type="match status" value="1"/>
</dbReference>
<gene>
    <name evidence="4" type="ORF">FJTKL_04134</name>
</gene>
<evidence type="ECO:0000313" key="5">
    <source>
        <dbReference type="Proteomes" id="UP001600888"/>
    </source>
</evidence>
<feature type="repeat" description="TPR" evidence="1">
    <location>
        <begin position="457"/>
        <end position="490"/>
    </location>
</feature>
<evidence type="ECO:0000256" key="2">
    <source>
        <dbReference type="SAM" id="MobiDB-lite"/>
    </source>
</evidence>
<dbReference type="PANTHER" id="PTHR28142:SF1">
    <property type="entry name" value="MITOCHONDRIAL INNER MEMBRANE I-AAA PROTEASE SUPERCOMPLEX SUBUNIT MGR3-RELATED"/>
    <property type="match status" value="1"/>
</dbReference>
<dbReference type="InterPro" id="IPR040201">
    <property type="entry name" value="Mrg3-like"/>
</dbReference>
<organism evidence="4 5">
    <name type="scientific">Diaporthe vaccinii</name>
    <dbReference type="NCBI Taxonomy" id="105482"/>
    <lineage>
        <taxon>Eukaryota</taxon>
        <taxon>Fungi</taxon>
        <taxon>Dikarya</taxon>
        <taxon>Ascomycota</taxon>
        <taxon>Pezizomycotina</taxon>
        <taxon>Sordariomycetes</taxon>
        <taxon>Sordariomycetidae</taxon>
        <taxon>Diaporthales</taxon>
        <taxon>Diaporthaceae</taxon>
        <taxon>Diaporthe</taxon>
        <taxon>Diaporthe eres species complex</taxon>
    </lineage>
</organism>
<evidence type="ECO:0000313" key="4">
    <source>
        <dbReference type="EMBL" id="KAL2273752.1"/>
    </source>
</evidence>
<dbReference type="SUPFAM" id="SSF48452">
    <property type="entry name" value="TPR-like"/>
    <property type="match status" value="1"/>
</dbReference>
<dbReference type="InterPro" id="IPR011990">
    <property type="entry name" value="TPR-like_helical_dom_sf"/>
</dbReference>
<feature type="region of interest" description="Disordered" evidence="2">
    <location>
        <begin position="238"/>
        <end position="259"/>
    </location>
</feature>
<dbReference type="PROSITE" id="PS50005">
    <property type="entry name" value="TPR"/>
    <property type="match status" value="1"/>
</dbReference>
<sequence>MSAIRSAKLPRRELLRAVIEPRHSPLRVNTIRTAGILPFSGSSSRHTLLPTSTSSCQVRYASKSTFTPPGRPPPDGKQTGTAPPPPSVGQILRTALRLPNLFRGQNLKSLFRQSPEELVLALILLAGAAGVIGYVVYLYFTYFYASQFTKYPPEIAKSLRRALHYSNYYEDPKLALKYYKLAIEQCNEHGLDPFSDEVVGIKIQLAAWLERINSVENSIHVLELVLTENKRWLATAESAPEKLPRAPRPGTKVGEGESEKTITQEDFDNWLRSSRTRILGKSVGISTKLGELYAHEQILQHDQAHERLMWAVETALGEFRRRSTEGVKPGEGPWMTPEEIGGALESLAHSYERKSEFDLALPLFFQALRICQDQCHMAVIMNNLAVTFAQHPPRAPYETLAGIVPGEGDAAPKPSSAEQWTRKELLESGQRWAKNAYRHAKEPTGDKRTAECDEACAVALVNLGDIAAMGGDVREARRRYEQSIKVSEKNDFADGVAQAQAGLKRLA</sequence>
<proteinExistence type="predicted"/>
<dbReference type="Pfam" id="PF13176">
    <property type="entry name" value="TPR_7"/>
    <property type="match status" value="1"/>
</dbReference>
<keyword evidence="5" id="KW-1185">Reference proteome</keyword>
<evidence type="ECO:0000256" key="1">
    <source>
        <dbReference type="PROSITE-ProRule" id="PRU00339"/>
    </source>
</evidence>
<keyword evidence="3" id="KW-0472">Membrane</keyword>
<comment type="caution">
    <text evidence="4">The sequence shown here is derived from an EMBL/GenBank/DDBJ whole genome shotgun (WGS) entry which is preliminary data.</text>
</comment>
<dbReference type="Proteomes" id="UP001600888">
    <property type="component" value="Unassembled WGS sequence"/>
</dbReference>